<keyword evidence="1" id="KW-0732">Signal</keyword>
<evidence type="ECO:0000259" key="3">
    <source>
        <dbReference type="PROSITE" id="PS50234"/>
    </source>
</evidence>
<dbReference type="Proteomes" id="UP001432027">
    <property type="component" value="Unassembled WGS sequence"/>
</dbReference>
<feature type="domain" description="VWFA" evidence="3">
    <location>
        <begin position="49"/>
        <end position="229"/>
    </location>
</feature>
<dbReference type="Pfam" id="PF00092">
    <property type="entry name" value="VWA"/>
    <property type="match status" value="1"/>
</dbReference>
<feature type="chain" id="PRO_5043708568" description="C-type lectin" evidence="1">
    <location>
        <begin position="23"/>
        <end position="371"/>
    </location>
</feature>
<evidence type="ECO:0008006" key="6">
    <source>
        <dbReference type="Google" id="ProtNLM"/>
    </source>
</evidence>
<sequence>MGVCLLPQPLLLLFFCAVGIDAFQAPYCNCGVDKFGFPVGWRYNDIWLDVVVILDTSEAMGKAALEDAGALIESFISDGFDNFLITDTNAPFYTRVGVISMAKEAKILYNLNMTKADKIHGKASIKEGVLEINVVDAYEAALKMFNEGLITRPERVNARQVIYYMTDSDPKNNLNGLNQFKASQGVIIVNNFLEEGEVGLPGLKELASEGYYFTNDNYAISLQSFCKANCFCQREKNAFGGADLAIKASGGCYHPSPAGVPFNKAQKTCENTGGNLASIHDAEKARFVQQQMSKVNSNYFWFGYSKSYGGNWKWTDQSYAAYTNWNDNEPNSAAVAKCTYMDATTTGLKWGAGNCQMGFPYVCQYTPCSVG</sequence>
<feature type="non-terminal residue" evidence="4">
    <location>
        <position position="371"/>
    </location>
</feature>
<proteinExistence type="predicted"/>
<dbReference type="Gene3D" id="3.40.50.410">
    <property type="entry name" value="von Willebrand factor, type A domain"/>
    <property type="match status" value="1"/>
</dbReference>
<dbReference type="SUPFAM" id="SSF53300">
    <property type="entry name" value="vWA-like"/>
    <property type="match status" value="1"/>
</dbReference>
<evidence type="ECO:0000256" key="1">
    <source>
        <dbReference type="SAM" id="SignalP"/>
    </source>
</evidence>
<protein>
    <recommendedName>
        <fullName evidence="6">C-type lectin</fullName>
    </recommendedName>
</protein>
<dbReference type="InterPro" id="IPR036465">
    <property type="entry name" value="vWFA_dom_sf"/>
</dbReference>
<dbReference type="PANTHER" id="PTHR31024">
    <property type="entry name" value="C-TYPE LECTIN"/>
    <property type="match status" value="1"/>
</dbReference>
<accession>A0AAV5SRP6</accession>
<dbReference type="InterPro" id="IPR001304">
    <property type="entry name" value="C-type_lectin-like"/>
</dbReference>
<feature type="signal peptide" evidence="1">
    <location>
        <begin position="1"/>
        <end position="22"/>
    </location>
</feature>
<dbReference type="SMART" id="SM00327">
    <property type="entry name" value="VWA"/>
    <property type="match status" value="1"/>
</dbReference>
<name>A0AAV5SRP6_9BILA</name>
<dbReference type="Gene3D" id="3.10.100.10">
    <property type="entry name" value="Mannose-Binding Protein A, subunit A"/>
    <property type="match status" value="1"/>
</dbReference>
<dbReference type="CDD" id="cd00037">
    <property type="entry name" value="CLECT"/>
    <property type="match status" value="1"/>
</dbReference>
<evidence type="ECO:0000313" key="4">
    <source>
        <dbReference type="EMBL" id="GMS85833.1"/>
    </source>
</evidence>
<dbReference type="InterPro" id="IPR016186">
    <property type="entry name" value="C-type_lectin-like/link_sf"/>
</dbReference>
<dbReference type="PANTHER" id="PTHR31024:SF3">
    <property type="entry name" value="C-TYPE LECTIN-RELATED"/>
    <property type="match status" value="1"/>
</dbReference>
<keyword evidence="5" id="KW-1185">Reference proteome</keyword>
<dbReference type="InterPro" id="IPR016187">
    <property type="entry name" value="CTDL_fold"/>
</dbReference>
<organism evidence="4 5">
    <name type="scientific">Pristionchus entomophagus</name>
    <dbReference type="NCBI Taxonomy" id="358040"/>
    <lineage>
        <taxon>Eukaryota</taxon>
        <taxon>Metazoa</taxon>
        <taxon>Ecdysozoa</taxon>
        <taxon>Nematoda</taxon>
        <taxon>Chromadorea</taxon>
        <taxon>Rhabditida</taxon>
        <taxon>Rhabditina</taxon>
        <taxon>Diplogasteromorpha</taxon>
        <taxon>Diplogasteroidea</taxon>
        <taxon>Neodiplogasteridae</taxon>
        <taxon>Pristionchus</taxon>
    </lineage>
</organism>
<dbReference type="SUPFAM" id="SSF56436">
    <property type="entry name" value="C-type lectin-like"/>
    <property type="match status" value="1"/>
</dbReference>
<dbReference type="PROSITE" id="PS50234">
    <property type="entry name" value="VWFA"/>
    <property type="match status" value="1"/>
</dbReference>
<feature type="domain" description="C-type lectin" evidence="2">
    <location>
        <begin position="248"/>
        <end position="364"/>
    </location>
</feature>
<dbReference type="InterPro" id="IPR002035">
    <property type="entry name" value="VWF_A"/>
</dbReference>
<dbReference type="SMART" id="SM00034">
    <property type="entry name" value="CLECT"/>
    <property type="match status" value="1"/>
</dbReference>
<comment type="caution">
    <text evidence="4">The sequence shown here is derived from an EMBL/GenBank/DDBJ whole genome shotgun (WGS) entry which is preliminary data.</text>
</comment>
<gene>
    <name evidence="4" type="ORF">PENTCL1PPCAC_8008</name>
</gene>
<evidence type="ECO:0000313" key="5">
    <source>
        <dbReference type="Proteomes" id="UP001432027"/>
    </source>
</evidence>
<dbReference type="AlphaFoldDB" id="A0AAV5SRP6"/>
<dbReference type="Pfam" id="PF00059">
    <property type="entry name" value="Lectin_C"/>
    <property type="match status" value="1"/>
</dbReference>
<reference evidence="4" key="1">
    <citation type="submission" date="2023-10" db="EMBL/GenBank/DDBJ databases">
        <title>Genome assembly of Pristionchus species.</title>
        <authorList>
            <person name="Yoshida K."/>
            <person name="Sommer R.J."/>
        </authorList>
    </citation>
    <scope>NUCLEOTIDE SEQUENCE</scope>
    <source>
        <strain evidence="4">RS0144</strain>
    </source>
</reference>
<evidence type="ECO:0000259" key="2">
    <source>
        <dbReference type="PROSITE" id="PS50041"/>
    </source>
</evidence>
<dbReference type="EMBL" id="BTSX01000002">
    <property type="protein sequence ID" value="GMS85833.1"/>
    <property type="molecule type" value="Genomic_DNA"/>
</dbReference>
<dbReference type="PROSITE" id="PS50041">
    <property type="entry name" value="C_TYPE_LECTIN_2"/>
    <property type="match status" value="1"/>
</dbReference>